<feature type="domain" description="ABC transmembrane type-1" evidence="7">
    <location>
        <begin position="91"/>
        <end position="332"/>
    </location>
</feature>
<evidence type="ECO:0000259" key="7">
    <source>
        <dbReference type="PROSITE" id="PS50929"/>
    </source>
</evidence>
<dbReference type="InterPro" id="IPR011527">
    <property type="entry name" value="ABC1_TM_dom"/>
</dbReference>
<comment type="subcellular location">
    <subcellularLocation>
        <location evidence="1">Cell membrane</location>
        <topology evidence="1">Multi-pass membrane protein</topology>
    </subcellularLocation>
</comment>
<dbReference type="PANTHER" id="PTHR24221">
    <property type="entry name" value="ATP-BINDING CASSETTE SUB-FAMILY B"/>
    <property type="match status" value="1"/>
</dbReference>
<feature type="transmembrane region" description="Helical" evidence="6">
    <location>
        <begin position="21"/>
        <end position="38"/>
    </location>
</feature>
<evidence type="ECO:0000256" key="3">
    <source>
        <dbReference type="ARBA" id="ARBA00022989"/>
    </source>
</evidence>
<sequence>MRELQPTLFRYIWAHSKRDQLAICAVVFASLPFYFASLDLPRRIVNDAITGKAFGEGRRTASFLDLTIHWPEWLGGGSRTLFGGFQLERMDLLIGLSGLFLALVLINGAFKFWINLSKGVLGERMLRRLRFQLFSLMLRFTPEAQREVKASETATIIRDEVEPIGSFIGDAIISPVFLGTQAATALTFILMQNAWLGLVAASIVAVQFIVIPRLRRTILRLSRERQLRSRELAGHVGEVLEGLDAVTVNDAGRWERAEFGGRLHGLYSLRLRIYQRKFAIKYLNNLLAQVTPFLFYAIGGMFALHGQLDIGQLVAVLAAYRDLPPPLKELIDWDQQRLDVEVKYETVAAHFAPHRLRRPEAEDADEADAPIPAADTLQWEDVSLKSPHDGEVVEVADATIALPARVGLVVEDGAIAHVLARALIGLDAPLSGSIRLGGHELSGLAQSVRSRLIAYAGRSPNLFPGSIRDNVVYGLHRVPTGTAIADEAKRAEALRTGNPVETIEQNWIDYARLGLSDADGLDRRILTLLGGLGMRRDLYRFGLSAPCLGAPDPTIGARLIAARRHLQALLDRAKRGGLVVPFAADRYNDEATVAENLLFGVLRDPGLMNRLAAEPAFLAAIDRAGLRDALVETGVAIARNLVEIFRDLPQGHTLFRRFSLITPEALPDYVRQLARIDKDGGLEPEDRPAFLALTLSYVETRQRFGLLDAALEVRIVKARGLVQSALGGVDGTGIEPYDPDRINPRISILENLLFGRINTRRMHAEADMREHVLAAVRRFDLEEWIERRGLDFDVGNRGQLLTEDQRARIELARAAVTLPAILVVEDAGALDRTLVGFLAAPDWSAGRTSLVLFTASAALAADLDVRITVGPGGAASSPEAPAAPARTDSGRDLELSPRRRPRGRRS</sequence>
<keyword evidence="2 6" id="KW-0812">Transmembrane</keyword>
<feature type="transmembrane region" description="Helical" evidence="6">
    <location>
        <begin position="92"/>
        <end position="114"/>
    </location>
</feature>
<dbReference type="Gene3D" id="3.40.50.300">
    <property type="entry name" value="P-loop containing nucleotide triphosphate hydrolases"/>
    <property type="match status" value="2"/>
</dbReference>
<dbReference type="GO" id="GO:0140359">
    <property type="term" value="F:ABC-type transporter activity"/>
    <property type="evidence" value="ECO:0007669"/>
    <property type="project" value="InterPro"/>
</dbReference>
<feature type="compositionally biased region" description="Low complexity" evidence="5">
    <location>
        <begin position="874"/>
        <end position="885"/>
    </location>
</feature>
<dbReference type="SUPFAM" id="SSF52540">
    <property type="entry name" value="P-loop containing nucleoside triphosphate hydrolases"/>
    <property type="match status" value="2"/>
</dbReference>
<keyword evidence="9" id="KW-1185">Reference proteome</keyword>
<dbReference type="Proteomes" id="UP000245926">
    <property type="component" value="Chromosome"/>
</dbReference>
<keyword evidence="8" id="KW-0067">ATP-binding</keyword>
<evidence type="ECO:0000256" key="4">
    <source>
        <dbReference type="ARBA" id="ARBA00023136"/>
    </source>
</evidence>
<evidence type="ECO:0000256" key="5">
    <source>
        <dbReference type="SAM" id="MobiDB-lite"/>
    </source>
</evidence>
<feature type="region of interest" description="Disordered" evidence="5">
    <location>
        <begin position="871"/>
        <end position="906"/>
    </location>
</feature>
<evidence type="ECO:0000313" key="9">
    <source>
        <dbReference type="Proteomes" id="UP000245926"/>
    </source>
</evidence>
<organism evidence="8 9">
    <name type="scientific">Methylobacterium durans</name>
    <dbReference type="NCBI Taxonomy" id="2202825"/>
    <lineage>
        <taxon>Bacteria</taxon>
        <taxon>Pseudomonadati</taxon>
        <taxon>Pseudomonadota</taxon>
        <taxon>Alphaproteobacteria</taxon>
        <taxon>Hyphomicrobiales</taxon>
        <taxon>Methylobacteriaceae</taxon>
        <taxon>Methylobacterium</taxon>
    </lineage>
</organism>
<dbReference type="OrthoDB" id="9760920at2"/>
<dbReference type="EMBL" id="CP029550">
    <property type="protein sequence ID" value="AWN40014.1"/>
    <property type="molecule type" value="Genomic_DNA"/>
</dbReference>
<keyword evidence="3 6" id="KW-1133">Transmembrane helix</keyword>
<protein>
    <submittedName>
        <fullName evidence="8">Multidrug ABC transporter ATP-binding protein</fullName>
    </submittedName>
</protein>
<dbReference type="GO" id="GO:0005524">
    <property type="term" value="F:ATP binding"/>
    <property type="evidence" value="ECO:0007669"/>
    <property type="project" value="UniProtKB-KW"/>
</dbReference>
<dbReference type="RefSeq" id="WP_109887800.1">
    <property type="nucleotide sequence ID" value="NZ_CP029550.1"/>
</dbReference>
<dbReference type="InterPro" id="IPR036640">
    <property type="entry name" value="ABC1_TM_sf"/>
</dbReference>
<dbReference type="PANTHER" id="PTHR24221:SF654">
    <property type="entry name" value="ATP-BINDING CASSETTE SUB-FAMILY B MEMBER 6"/>
    <property type="match status" value="1"/>
</dbReference>
<dbReference type="InterPro" id="IPR027417">
    <property type="entry name" value="P-loop_NTPase"/>
</dbReference>
<dbReference type="CDD" id="cd07346">
    <property type="entry name" value="ABC_6TM_exporters"/>
    <property type="match status" value="1"/>
</dbReference>
<dbReference type="Pfam" id="PF00664">
    <property type="entry name" value="ABC_membrane"/>
    <property type="match status" value="1"/>
</dbReference>
<dbReference type="SUPFAM" id="SSF90123">
    <property type="entry name" value="ABC transporter transmembrane region"/>
    <property type="match status" value="1"/>
</dbReference>
<feature type="compositionally biased region" description="Basic and acidic residues" evidence="5">
    <location>
        <begin position="888"/>
        <end position="897"/>
    </location>
</feature>
<name>A0A2U8W1P7_9HYPH</name>
<feature type="transmembrane region" description="Helical" evidence="6">
    <location>
        <begin position="167"/>
        <end position="189"/>
    </location>
</feature>
<dbReference type="GO" id="GO:0034040">
    <property type="term" value="F:ATPase-coupled lipid transmembrane transporter activity"/>
    <property type="evidence" value="ECO:0007669"/>
    <property type="project" value="TreeGrafter"/>
</dbReference>
<dbReference type="KEGG" id="mets:DK389_04950"/>
<keyword evidence="8" id="KW-0547">Nucleotide-binding</keyword>
<evidence type="ECO:0000256" key="1">
    <source>
        <dbReference type="ARBA" id="ARBA00004651"/>
    </source>
</evidence>
<gene>
    <name evidence="8" type="ORF">DK389_04950</name>
</gene>
<keyword evidence="4 6" id="KW-0472">Membrane</keyword>
<feature type="transmembrane region" description="Helical" evidence="6">
    <location>
        <begin position="195"/>
        <end position="214"/>
    </location>
</feature>
<dbReference type="GO" id="GO:0005886">
    <property type="term" value="C:plasma membrane"/>
    <property type="evidence" value="ECO:0007669"/>
    <property type="project" value="UniProtKB-SubCell"/>
</dbReference>
<feature type="transmembrane region" description="Helical" evidence="6">
    <location>
        <begin position="282"/>
        <end position="304"/>
    </location>
</feature>
<dbReference type="Gene3D" id="1.20.1560.10">
    <property type="entry name" value="ABC transporter type 1, transmembrane domain"/>
    <property type="match status" value="1"/>
</dbReference>
<proteinExistence type="predicted"/>
<dbReference type="PROSITE" id="PS50929">
    <property type="entry name" value="ABC_TM1F"/>
    <property type="match status" value="1"/>
</dbReference>
<dbReference type="AlphaFoldDB" id="A0A2U8W1P7"/>
<dbReference type="InterPro" id="IPR039421">
    <property type="entry name" value="Type_1_exporter"/>
</dbReference>
<accession>A0A2U8W1P7</accession>
<evidence type="ECO:0000256" key="6">
    <source>
        <dbReference type="SAM" id="Phobius"/>
    </source>
</evidence>
<reference evidence="9" key="1">
    <citation type="submission" date="2018-05" db="EMBL/GenBank/DDBJ databases">
        <title>Complete Genome Sequence of Methylobacterium sp. 17SD2-17.</title>
        <authorList>
            <person name="Srinivasan S."/>
        </authorList>
    </citation>
    <scope>NUCLEOTIDE SEQUENCE [LARGE SCALE GENOMIC DNA]</scope>
    <source>
        <strain evidence="9">17SD2-17</strain>
    </source>
</reference>
<evidence type="ECO:0000256" key="2">
    <source>
        <dbReference type="ARBA" id="ARBA00022692"/>
    </source>
</evidence>
<evidence type="ECO:0000313" key="8">
    <source>
        <dbReference type="EMBL" id="AWN40014.1"/>
    </source>
</evidence>